<dbReference type="InterPro" id="IPR043129">
    <property type="entry name" value="ATPase_NBD"/>
</dbReference>
<reference evidence="2" key="1">
    <citation type="submission" date="2018-09" db="EMBL/GenBank/DDBJ databases">
        <authorList>
            <person name="Livingstone P.G."/>
            <person name="Whitworth D.E."/>
        </authorList>
    </citation>
    <scope>NUCLEOTIDE SEQUENCE [LARGE SCALE GENOMIC DNA]</scope>
    <source>
        <strain evidence="2">AB047A</strain>
    </source>
</reference>
<dbReference type="AlphaFoldDB" id="A0A3A8QYI9"/>
<dbReference type="EMBL" id="RAWM01000006">
    <property type="protein sequence ID" value="RKH72818.1"/>
    <property type="molecule type" value="Genomic_DNA"/>
</dbReference>
<dbReference type="Gene3D" id="3.30.420.40">
    <property type="match status" value="1"/>
</dbReference>
<gene>
    <name evidence="1" type="ORF">D7X96_03900</name>
</gene>
<dbReference type="OrthoDB" id="5381999at2"/>
<protein>
    <submittedName>
        <fullName evidence="1">ROK family protein</fullName>
    </submittedName>
</protein>
<dbReference type="RefSeq" id="WP_121723472.1">
    <property type="nucleotide sequence ID" value="NZ_RAWM01000006.1"/>
</dbReference>
<accession>A0A3A8QYI9</accession>
<proteinExistence type="predicted"/>
<comment type="caution">
    <text evidence="1">The sequence shown here is derived from an EMBL/GenBank/DDBJ whole genome shotgun (WGS) entry which is preliminary data.</text>
</comment>
<dbReference type="SUPFAM" id="SSF53067">
    <property type="entry name" value="Actin-like ATPase domain"/>
    <property type="match status" value="1"/>
</dbReference>
<evidence type="ECO:0000313" key="1">
    <source>
        <dbReference type="EMBL" id="RKH72818.1"/>
    </source>
</evidence>
<dbReference type="Proteomes" id="UP000282656">
    <property type="component" value="Unassembled WGS sequence"/>
</dbReference>
<sequence>MSASRWSPRRHHPAGVSPLEVWNLPVFGRELWEVLGSPWVEEDRRAGVPGATLSARMMLPLAEALFLLGKQHAPDAAYLSGGLAELDGFPAAVREATASLRCPVHIALSPRFAPVRAGLRMLEAQGARSPLCVDVGQTSIKLARPGTTRVMERNLSTLPPLFIGQPRPTDGHHIRDTVAFIAGALRTFLAEGTSEPPDALCLALPCPLDEDLMPGGCTYGFEGTASLVPDILAQSGLPDTGGPVLVLNDAELAAESARRAPQVKGRRVLCLSLGFGPGGALLERG</sequence>
<name>A0A3A8QYI9_9BACT</name>
<evidence type="ECO:0000313" key="2">
    <source>
        <dbReference type="Proteomes" id="UP000282656"/>
    </source>
</evidence>
<keyword evidence="2" id="KW-1185">Reference proteome</keyword>
<organism evidence="1 2">
    <name type="scientific">Corallococcus interemptor</name>
    <dbReference type="NCBI Taxonomy" id="2316720"/>
    <lineage>
        <taxon>Bacteria</taxon>
        <taxon>Pseudomonadati</taxon>
        <taxon>Myxococcota</taxon>
        <taxon>Myxococcia</taxon>
        <taxon>Myxococcales</taxon>
        <taxon>Cystobacterineae</taxon>
        <taxon>Myxococcaceae</taxon>
        <taxon>Corallococcus</taxon>
    </lineage>
</organism>